<reference evidence="1" key="1">
    <citation type="submission" date="2021-03" db="EMBL/GenBank/DDBJ databases">
        <title>Draft genome sequence of rust myrtle Austropuccinia psidii MF-1, a brazilian biotype.</title>
        <authorList>
            <person name="Quecine M.C."/>
            <person name="Pachon D.M.R."/>
            <person name="Bonatelli M.L."/>
            <person name="Correr F.H."/>
            <person name="Franceschini L.M."/>
            <person name="Leite T.F."/>
            <person name="Margarido G.R.A."/>
            <person name="Almeida C.A."/>
            <person name="Ferrarezi J.A."/>
            <person name="Labate C.A."/>
        </authorList>
    </citation>
    <scope>NUCLEOTIDE SEQUENCE</scope>
    <source>
        <strain evidence="1">MF-1</strain>
    </source>
</reference>
<proteinExistence type="predicted"/>
<organism evidence="1 2">
    <name type="scientific">Austropuccinia psidii MF-1</name>
    <dbReference type="NCBI Taxonomy" id="1389203"/>
    <lineage>
        <taxon>Eukaryota</taxon>
        <taxon>Fungi</taxon>
        <taxon>Dikarya</taxon>
        <taxon>Basidiomycota</taxon>
        <taxon>Pucciniomycotina</taxon>
        <taxon>Pucciniomycetes</taxon>
        <taxon>Pucciniales</taxon>
        <taxon>Sphaerophragmiaceae</taxon>
        <taxon>Austropuccinia</taxon>
    </lineage>
</organism>
<keyword evidence="2" id="KW-1185">Reference proteome</keyword>
<name>A0A9Q3B7Z1_9BASI</name>
<protein>
    <submittedName>
        <fullName evidence="1">Uncharacterized protein</fullName>
    </submittedName>
</protein>
<evidence type="ECO:0000313" key="2">
    <source>
        <dbReference type="Proteomes" id="UP000765509"/>
    </source>
</evidence>
<dbReference type="Proteomes" id="UP000765509">
    <property type="component" value="Unassembled WGS sequence"/>
</dbReference>
<accession>A0A9Q3B7Z1</accession>
<dbReference type="AlphaFoldDB" id="A0A9Q3B7Z1"/>
<comment type="caution">
    <text evidence="1">The sequence shown here is derived from an EMBL/GenBank/DDBJ whole genome shotgun (WGS) entry which is preliminary data.</text>
</comment>
<sequence length="109" mass="12715">MSIFLPSILISHYFHNEMKDVGEDVSIYPLNLFQGELDLPNLSFNASLEEQWDEEEEPEEIKPLWKVVPPAYHHYLYFFPKLKAEKPPPYCTCDNNIELEGYLTPVGVI</sequence>
<dbReference type="EMBL" id="AVOT02000010">
    <property type="protein sequence ID" value="MBW0460399.1"/>
    <property type="molecule type" value="Genomic_DNA"/>
</dbReference>
<evidence type="ECO:0000313" key="1">
    <source>
        <dbReference type="EMBL" id="MBW0460399.1"/>
    </source>
</evidence>
<gene>
    <name evidence="1" type="ORF">O181_000114</name>
</gene>